<evidence type="ECO:0000259" key="10">
    <source>
        <dbReference type="Pfam" id="PF14833"/>
    </source>
</evidence>
<dbReference type="InterPro" id="IPR008927">
    <property type="entry name" value="6-PGluconate_DH-like_C_sf"/>
</dbReference>
<dbReference type="Pfam" id="PF03446">
    <property type="entry name" value="NAD_binding_2"/>
    <property type="match status" value="1"/>
</dbReference>
<evidence type="ECO:0000313" key="12">
    <source>
        <dbReference type="Proteomes" id="UP000799421"/>
    </source>
</evidence>
<dbReference type="InterPro" id="IPR036291">
    <property type="entry name" value="NAD(P)-bd_dom_sf"/>
</dbReference>
<dbReference type="PANTHER" id="PTHR22981">
    <property type="entry name" value="3-HYDROXYISOBUTYRATE DEHYDROGENASE-RELATED"/>
    <property type="match status" value="1"/>
</dbReference>
<dbReference type="PANTHER" id="PTHR22981:SF7">
    <property type="entry name" value="3-HYDROXYISOBUTYRATE DEHYDROGENASE, MITOCHONDRIAL"/>
    <property type="match status" value="1"/>
</dbReference>
<evidence type="ECO:0000256" key="6">
    <source>
        <dbReference type="ARBA" id="ARBA00023027"/>
    </source>
</evidence>
<evidence type="ECO:0000256" key="1">
    <source>
        <dbReference type="ARBA" id="ARBA00005109"/>
    </source>
</evidence>
<dbReference type="EMBL" id="MU006050">
    <property type="protein sequence ID" value="KAF2857317.1"/>
    <property type="molecule type" value="Genomic_DNA"/>
</dbReference>
<evidence type="ECO:0000256" key="8">
    <source>
        <dbReference type="PIRSR" id="PIRSR000103-1"/>
    </source>
</evidence>
<comment type="catalytic activity">
    <reaction evidence="7">
        <text>3-hydroxy-2-methylpropanoate + NAD(+) = 2-methyl-3-oxopropanoate + NADH + H(+)</text>
        <dbReference type="Rhea" id="RHEA:17681"/>
        <dbReference type="ChEBI" id="CHEBI:11805"/>
        <dbReference type="ChEBI" id="CHEBI:15378"/>
        <dbReference type="ChEBI" id="CHEBI:57540"/>
        <dbReference type="ChEBI" id="CHEBI:57700"/>
        <dbReference type="ChEBI" id="CHEBI:57945"/>
        <dbReference type="EC" id="1.1.1.31"/>
    </reaction>
</comment>
<dbReference type="Gene3D" id="1.10.1040.10">
    <property type="entry name" value="N-(1-d-carboxylethyl)-l-norvaline Dehydrogenase, domain 2"/>
    <property type="match status" value="1"/>
</dbReference>
<accession>A0A6A7BR02</accession>
<dbReference type="GO" id="GO:0008442">
    <property type="term" value="F:3-hydroxyisobutyrate dehydrogenase activity"/>
    <property type="evidence" value="ECO:0007669"/>
    <property type="project" value="UniProtKB-EC"/>
</dbReference>
<comment type="pathway">
    <text evidence="1">Amino-acid degradation; L-valine degradation.</text>
</comment>
<dbReference type="SUPFAM" id="SSF51735">
    <property type="entry name" value="NAD(P)-binding Rossmann-fold domains"/>
    <property type="match status" value="1"/>
</dbReference>
<protein>
    <recommendedName>
        <fullName evidence="3">3-hydroxyisobutyrate dehydrogenase</fullName>
        <ecNumber evidence="3">1.1.1.31</ecNumber>
    </recommendedName>
</protein>
<dbReference type="GO" id="GO:0005739">
    <property type="term" value="C:mitochondrion"/>
    <property type="evidence" value="ECO:0007669"/>
    <property type="project" value="TreeGrafter"/>
</dbReference>
<dbReference type="InterPro" id="IPR006115">
    <property type="entry name" value="6PGDH_NADP-bd"/>
</dbReference>
<evidence type="ECO:0000256" key="2">
    <source>
        <dbReference type="ARBA" id="ARBA00006013"/>
    </source>
</evidence>
<evidence type="ECO:0000256" key="3">
    <source>
        <dbReference type="ARBA" id="ARBA00012991"/>
    </source>
</evidence>
<dbReference type="PROSITE" id="PS00895">
    <property type="entry name" value="3_HYDROXYISOBUT_DH"/>
    <property type="match status" value="1"/>
</dbReference>
<dbReference type="OrthoDB" id="21615at2759"/>
<keyword evidence="6" id="KW-0520">NAD</keyword>
<name>A0A6A7BR02_9PEZI</name>
<dbReference type="InterPro" id="IPR029154">
    <property type="entry name" value="HIBADH-like_NADP-bd"/>
</dbReference>
<evidence type="ECO:0000256" key="4">
    <source>
        <dbReference type="ARBA" id="ARBA00022456"/>
    </source>
</evidence>
<evidence type="ECO:0000256" key="7">
    <source>
        <dbReference type="ARBA" id="ARBA00049197"/>
    </source>
</evidence>
<evidence type="ECO:0000256" key="5">
    <source>
        <dbReference type="ARBA" id="ARBA00023002"/>
    </source>
</evidence>
<dbReference type="GO" id="GO:0050661">
    <property type="term" value="F:NADP binding"/>
    <property type="evidence" value="ECO:0007669"/>
    <property type="project" value="InterPro"/>
</dbReference>
<dbReference type="GO" id="GO:0006574">
    <property type="term" value="P:L-valine catabolic process"/>
    <property type="evidence" value="ECO:0007669"/>
    <property type="project" value="TreeGrafter"/>
</dbReference>
<evidence type="ECO:0000259" key="9">
    <source>
        <dbReference type="Pfam" id="PF03446"/>
    </source>
</evidence>
<dbReference type="FunFam" id="1.10.1040.10:FF:000006">
    <property type="entry name" value="3-hydroxyisobutyrate dehydrogenase"/>
    <property type="match status" value="1"/>
</dbReference>
<dbReference type="GO" id="GO:0051287">
    <property type="term" value="F:NAD binding"/>
    <property type="evidence" value="ECO:0007669"/>
    <property type="project" value="InterPro"/>
</dbReference>
<gene>
    <name evidence="11" type="ORF">K470DRAFT_223573</name>
</gene>
<feature type="active site" evidence="8">
    <location>
        <position position="212"/>
    </location>
</feature>
<dbReference type="InterPro" id="IPR013328">
    <property type="entry name" value="6PGD_dom2"/>
</dbReference>
<proteinExistence type="inferred from homology"/>
<sequence>MAVTFTCLWQPVACQRLPLLFRSAARRGFCSGNGLRTDYGFIGLGQMGFPMAVNLGRHTPDADKLHVYDVNEKALDSISTKVGEKLRVEESVHEVAKKSDVIITALPEPSHVKSVFEQMLHPRLPSKQRLFIDCSTIDPMTSQEVANEVDSTGSGRFVDAPMSGGVVGATNKTLTFMIGSAPELVEQATAVLSMMGKRVVHLGPPTSGLKAKLANNYLLALNNIATAEALNLGVRWGLDAKKLSEMINTATGKCWPSDVNNPVPSVDPRAPASQDYRGGFGTKLMLKDLTLALKAAEEANVAPLLGGHAKDIYTAVEATDGCQNRDFSVVYKYLELR</sequence>
<reference evidence="11" key="1">
    <citation type="journal article" date="2020" name="Stud. Mycol.">
        <title>101 Dothideomycetes genomes: a test case for predicting lifestyles and emergence of pathogens.</title>
        <authorList>
            <person name="Haridas S."/>
            <person name="Albert R."/>
            <person name="Binder M."/>
            <person name="Bloem J."/>
            <person name="Labutti K."/>
            <person name="Salamov A."/>
            <person name="Andreopoulos B."/>
            <person name="Baker S."/>
            <person name="Barry K."/>
            <person name="Bills G."/>
            <person name="Bluhm B."/>
            <person name="Cannon C."/>
            <person name="Castanera R."/>
            <person name="Culley D."/>
            <person name="Daum C."/>
            <person name="Ezra D."/>
            <person name="Gonzalez J."/>
            <person name="Henrissat B."/>
            <person name="Kuo A."/>
            <person name="Liang C."/>
            <person name="Lipzen A."/>
            <person name="Lutzoni F."/>
            <person name="Magnuson J."/>
            <person name="Mondo S."/>
            <person name="Nolan M."/>
            <person name="Ohm R."/>
            <person name="Pangilinan J."/>
            <person name="Park H.-J."/>
            <person name="Ramirez L."/>
            <person name="Alfaro M."/>
            <person name="Sun H."/>
            <person name="Tritt A."/>
            <person name="Yoshinaga Y."/>
            <person name="Zwiers L.-H."/>
            <person name="Turgeon B."/>
            <person name="Goodwin S."/>
            <person name="Spatafora J."/>
            <person name="Crous P."/>
            <person name="Grigoriev I."/>
        </authorList>
    </citation>
    <scope>NUCLEOTIDE SEQUENCE</scope>
    <source>
        <strain evidence="11">CBS 480.64</strain>
    </source>
</reference>
<keyword evidence="4" id="KW-0101">Branched-chain amino acid catabolism</keyword>
<evidence type="ECO:0000313" key="11">
    <source>
        <dbReference type="EMBL" id="KAF2857317.1"/>
    </source>
</evidence>
<feature type="domain" description="3-hydroxyisobutyrate dehydrogenase-like NAD-binding" evidence="10">
    <location>
        <begin position="207"/>
        <end position="334"/>
    </location>
</feature>
<dbReference type="AlphaFoldDB" id="A0A6A7BR02"/>
<dbReference type="PIRSF" id="PIRSF000103">
    <property type="entry name" value="HIBADH"/>
    <property type="match status" value="1"/>
</dbReference>
<dbReference type="Proteomes" id="UP000799421">
    <property type="component" value="Unassembled WGS sequence"/>
</dbReference>
<keyword evidence="5" id="KW-0560">Oxidoreductase</keyword>
<dbReference type="Gene3D" id="3.40.50.720">
    <property type="entry name" value="NAD(P)-binding Rossmann-like Domain"/>
    <property type="match status" value="1"/>
</dbReference>
<keyword evidence="12" id="KW-1185">Reference proteome</keyword>
<feature type="domain" description="6-phosphogluconate dehydrogenase NADP-binding" evidence="9">
    <location>
        <begin position="39"/>
        <end position="203"/>
    </location>
</feature>
<dbReference type="SUPFAM" id="SSF48179">
    <property type="entry name" value="6-phosphogluconate dehydrogenase C-terminal domain-like"/>
    <property type="match status" value="1"/>
</dbReference>
<comment type="similarity">
    <text evidence="2">Belongs to the HIBADH-related family. 3-hydroxyisobutyrate dehydrogenase subfamily.</text>
</comment>
<organism evidence="11 12">
    <name type="scientific">Piedraia hortae CBS 480.64</name>
    <dbReference type="NCBI Taxonomy" id="1314780"/>
    <lineage>
        <taxon>Eukaryota</taxon>
        <taxon>Fungi</taxon>
        <taxon>Dikarya</taxon>
        <taxon>Ascomycota</taxon>
        <taxon>Pezizomycotina</taxon>
        <taxon>Dothideomycetes</taxon>
        <taxon>Dothideomycetidae</taxon>
        <taxon>Capnodiales</taxon>
        <taxon>Piedraiaceae</taxon>
        <taxon>Piedraia</taxon>
    </lineage>
</organism>
<dbReference type="EC" id="1.1.1.31" evidence="3"/>
<dbReference type="InterPro" id="IPR015815">
    <property type="entry name" value="HIBADH-related"/>
</dbReference>
<dbReference type="Pfam" id="PF14833">
    <property type="entry name" value="NAD_binding_11"/>
    <property type="match status" value="1"/>
</dbReference>
<dbReference type="InterPro" id="IPR002204">
    <property type="entry name" value="3-OH-isobutyrate_DH-rel_CS"/>
</dbReference>